<dbReference type="PANTHER" id="PTHR45626">
    <property type="entry name" value="TRANSCRIPTION TERMINATION FACTOR 2-RELATED"/>
    <property type="match status" value="1"/>
</dbReference>
<sequence>MLVQHKFNLIFVHFLANLYPNILGKMENMRRRLMGDSNLYPDLAAHRPQAKTYPMPPAPPRPATKQIRSTVIISSDDEDENENANAKEVHEVSSDSESVVEVIPSNPAAFKKPGQAQAPLPSFQPRAAPSTPLRPSILNQPRSDDAFFKSRAPPTPIPKPMNPPAFLPQANPPAYNQFVDRFEQLRVPSYGVEPPDYMNSDDAEKALRELMGGGMNQDLDDVDIDPSDSIVDGFKEGIELLPHQVLGRAWMRDRESGKLTGGILADDMGLGKTIQTLTRIVEGRAKKSDKADGFSPTTLVICPLALVAQWADEIAKMTTSIRVLKHQGTSRTADAAALQKYHVVVTTYDTVKSEHASFSPEAKDESSSKASSKKNSRADSDGDSDESVVLRPAAKKGKGKAAVKKCALFGVKWYRIVLDEAHNIKNVKTKAALACCALESKYRWCLTGTPMQNDIIELYSLIKFLRIKPLNDWDSFREKISQPVKTGRGASTAMKRLQVVLKKIMLRRRKDDQLNGKALIQLPKRTIEITACPFDASERAFYNALETKMEGVVEKLLKDSGKAGGSNYISVLLLLLRLRQACNHPLLVSADYKKDSDALEPKAVEKGKDDKDPDADDDLVAAFGQMGVAKKCKMCTVEISSSNAGEGEWNTHCSDCVPLAIKARQAELERPTSAKIRMILKLLSDIDERSNSEEKTIIFSQFTSMLDLLEPFLRDNGVKYVRYDGSMNPREREASLEKIKTSTSTRVILISFKAGSTGLNLTACNNVILVDLWWNPALEDQAFDRAHRFGQKRDVNIFKLKIEDTVEDRILEMQDKKRILAAAALSGDKIKNMRLGMDDLLALFRHTGRDDDND</sequence>
<accession>A0A8H5BMX0</accession>
<dbReference type="SUPFAM" id="SSF52540">
    <property type="entry name" value="P-loop containing nucleoside triphosphate hydrolases"/>
    <property type="match status" value="2"/>
</dbReference>
<keyword evidence="3" id="KW-0067">ATP-binding</keyword>
<dbReference type="SMART" id="SM00490">
    <property type="entry name" value="HELICc"/>
    <property type="match status" value="1"/>
</dbReference>
<evidence type="ECO:0000313" key="7">
    <source>
        <dbReference type="EMBL" id="KAF5325328.1"/>
    </source>
</evidence>
<dbReference type="InterPro" id="IPR049730">
    <property type="entry name" value="SNF2/RAD54-like_C"/>
</dbReference>
<feature type="compositionally biased region" description="Basic and acidic residues" evidence="4">
    <location>
        <begin position="356"/>
        <end position="367"/>
    </location>
</feature>
<keyword evidence="1" id="KW-0547">Nucleotide-binding</keyword>
<dbReference type="EMBL" id="JAACJJ010000015">
    <property type="protein sequence ID" value="KAF5325328.1"/>
    <property type="molecule type" value="Genomic_DNA"/>
</dbReference>
<comment type="caution">
    <text evidence="7">The sequence shown here is derived from an EMBL/GenBank/DDBJ whole genome shotgun (WGS) entry which is preliminary data.</text>
</comment>
<dbReference type="PROSITE" id="PS51194">
    <property type="entry name" value="HELICASE_CTER"/>
    <property type="match status" value="1"/>
</dbReference>
<dbReference type="InterPro" id="IPR000330">
    <property type="entry name" value="SNF2_N"/>
</dbReference>
<evidence type="ECO:0000259" key="6">
    <source>
        <dbReference type="PROSITE" id="PS51194"/>
    </source>
</evidence>
<dbReference type="InterPro" id="IPR027417">
    <property type="entry name" value="P-loop_NTPase"/>
</dbReference>
<evidence type="ECO:0000256" key="1">
    <source>
        <dbReference type="ARBA" id="ARBA00022741"/>
    </source>
</evidence>
<feature type="region of interest" description="Disordered" evidence="4">
    <location>
        <begin position="356"/>
        <end position="388"/>
    </location>
</feature>
<reference evidence="7 8" key="1">
    <citation type="journal article" date="2020" name="ISME J.">
        <title>Uncovering the hidden diversity of litter-decomposition mechanisms in mushroom-forming fungi.</title>
        <authorList>
            <person name="Floudas D."/>
            <person name="Bentzer J."/>
            <person name="Ahren D."/>
            <person name="Johansson T."/>
            <person name="Persson P."/>
            <person name="Tunlid A."/>
        </authorList>
    </citation>
    <scope>NUCLEOTIDE SEQUENCE [LARGE SCALE GENOMIC DNA]</scope>
    <source>
        <strain evidence="7 8">CBS 101986</strain>
    </source>
</reference>
<evidence type="ECO:0000256" key="3">
    <source>
        <dbReference type="ARBA" id="ARBA00022840"/>
    </source>
</evidence>
<protein>
    <submittedName>
        <fullName evidence="7">Uncharacterized protein</fullName>
    </submittedName>
</protein>
<name>A0A8H5BMX0_9AGAR</name>
<dbReference type="AlphaFoldDB" id="A0A8H5BMX0"/>
<dbReference type="GO" id="GO:0005524">
    <property type="term" value="F:ATP binding"/>
    <property type="evidence" value="ECO:0007669"/>
    <property type="project" value="UniProtKB-KW"/>
</dbReference>
<proteinExistence type="predicted"/>
<feature type="region of interest" description="Disordered" evidence="4">
    <location>
        <begin position="75"/>
        <end position="157"/>
    </location>
</feature>
<dbReference type="Pfam" id="PF00271">
    <property type="entry name" value="Helicase_C"/>
    <property type="match status" value="1"/>
</dbReference>
<dbReference type="CDD" id="cd18793">
    <property type="entry name" value="SF2_C_SNF"/>
    <property type="match status" value="1"/>
</dbReference>
<evidence type="ECO:0000259" key="5">
    <source>
        <dbReference type="PROSITE" id="PS51192"/>
    </source>
</evidence>
<dbReference type="PROSITE" id="PS51192">
    <property type="entry name" value="HELICASE_ATP_BIND_1"/>
    <property type="match status" value="1"/>
</dbReference>
<gene>
    <name evidence="7" type="ORF">D9619_009807</name>
</gene>
<keyword evidence="2" id="KW-0378">Hydrolase</keyword>
<evidence type="ECO:0000313" key="8">
    <source>
        <dbReference type="Proteomes" id="UP000567179"/>
    </source>
</evidence>
<dbReference type="Proteomes" id="UP000567179">
    <property type="component" value="Unassembled WGS sequence"/>
</dbReference>
<dbReference type="InterPro" id="IPR050628">
    <property type="entry name" value="SNF2_RAD54_helicase_TF"/>
</dbReference>
<dbReference type="GO" id="GO:0008094">
    <property type="term" value="F:ATP-dependent activity, acting on DNA"/>
    <property type="evidence" value="ECO:0007669"/>
    <property type="project" value="TreeGrafter"/>
</dbReference>
<dbReference type="GO" id="GO:0005634">
    <property type="term" value="C:nucleus"/>
    <property type="evidence" value="ECO:0007669"/>
    <property type="project" value="TreeGrafter"/>
</dbReference>
<dbReference type="InterPro" id="IPR014001">
    <property type="entry name" value="Helicase_ATP-bd"/>
</dbReference>
<dbReference type="Gene3D" id="3.40.50.300">
    <property type="entry name" value="P-loop containing nucleotide triphosphate hydrolases"/>
    <property type="match status" value="1"/>
</dbReference>
<evidence type="ECO:0000256" key="4">
    <source>
        <dbReference type="SAM" id="MobiDB-lite"/>
    </source>
</evidence>
<organism evidence="7 8">
    <name type="scientific">Psilocybe cf. subviscida</name>
    <dbReference type="NCBI Taxonomy" id="2480587"/>
    <lineage>
        <taxon>Eukaryota</taxon>
        <taxon>Fungi</taxon>
        <taxon>Dikarya</taxon>
        <taxon>Basidiomycota</taxon>
        <taxon>Agaricomycotina</taxon>
        <taxon>Agaricomycetes</taxon>
        <taxon>Agaricomycetidae</taxon>
        <taxon>Agaricales</taxon>
        <taxon>Agaricineae</taxon>
        <taxon>Strophariaceae</taxon>
        <taxon>Psilocybe</taxon>
    </lineage>
</organism>
<dbReference type="Pfam" id="PF00176">
    <property type="entry name" value="SNF2-rel_dom"/>
    <property type="match status" value="1"/>
</dbReference>
<dbReference type="OrthoDB" id="423559at2759"/>
<dbReference type="PANTHER" id="PTHR45626:SF14">
    <property type="entry name" value="ATP-DEPENDENT DNA HELICASE (EUROFUNG)"/>
    <property type="match status" value="1"/>
</dbReference>
<dbReference type="GO" id="GO:0006281">
    <property type="term" value="P:DNA repair"/>
    <property type="evidence" value="ECO:0007669"/>
    <property type="project" value="TreeGrafter"/>
</dbReference>
<dbReference type="InterPro" id="IPR038718">
    <property type="entry name" value="SNF2-like_sf"/>
</dbReference>
<dbReference type="CDD" id="cd18008">
    <property type="entry name" value="DEXDc_SHPRH-like"/>
    <property type="match status" value="1"/>
</dbReference>
<feature type="domain" description="Helicase C-terminal" evidence="6">
    <location>
        <begin position="678"/>
        <end position="841"/>
    </location>
</feature>
<dbReference type="GO" id="GO:0016787">
    <property type="term" value="F:hydrolase activity"/>
    <property type="evidence" value="ECO:0007669"/>
    <property type="project" value="UniProtKB-KW"/>
</dbReference>
<dbReference type="InterPro" id="IPR001650">
    <property type="entry name" value="Helicase_C-like"/>
</dbReference>
<evidence type="ECO:0000256" key="2">
    <source>
        <dbReference type="ARBA" id="ARBA00022801"/>
    </source>
</evidence>
<dbReference type="SMART" id="SM00487">
    <property type="entry name" value="DEXDc"/>
    <property type="match status" value="1"/>
</dbReference>
<dbReference type="Gene3D" id="3.40.50.10810">
    <property type="entry name" value="Tandem AAA-ATPase domain"/>
    <property type="match status" value="2"/>
</dbReference>
<keyword evidence="8" id="KW-1185">Reference proteome</keyword>
<feature type="domain" description="Helicase ATP-binding" evidence="5">
    <location>
        <begin position="253"/>
        <end position="468"/>
    </location>
</feature>